<dbReference type="CDD" id="cd01335">
    <property type="entry name" value="Radical_SAM"/>
    <property type="match status" value="1"/>
</dbReference>
<evidence type="ECO:0000313" key="11">
    <source>
        <dbReference type="Proteomes" id="UP000199140"/>
    </source>
</evidence>
<dbReference type="Pfam" id="PF04055">
    <property type="entry name" value="Radical_SAM"/>
    <property type="match status" value="1"/>
</dbReference>
<dbReference type="GO" id="GO:0046872">
    <property type="term" value="F:metal ion binding"/>
    <property type="evidence" value="ECO:0007669"/>
    <property type="project" value="UniProtKB-KW"/>
</dbReference>
<evidence type="ECO:0000259" key="7">
    <source>
        <dbReference type="PROSITE" id="PS51918"/>
    </source>
</evidence>
<dbReference type="InterPro" id="IPR050377">
    <property type="entry name" value="Radical_SAM_PqqE_MftC-like"/>
</dbReference>
<evidence type="ECO:0000256" key="5">
    <source>
        <dbReference type="ARBA" id="ARBA00023004"/>
    </source>
</evidence>
<evidence type="ECO:0000256" key="1">
    <source>
        <dbReference type="ARBA" id="ARBA00001966"/>
    </source>
</evidence>
<organism evidence="9 11">
    <name type="scientific">Methylobacterium phyllosphaerae</name>
    <dbReference type="NCBI Taxonomy" id="418223"/>
    <lineage>
        <taxon>Bacteria</taxon>
        <taxon>Pseudomonadati</taxon>
        <taxon>Pseudomonadota</taxon>
        <taxon>Alphaproteobacteria</taxon>
        <taxon>Hyphomicrobiales</taxon>
        <taxon>Methylobacteriaceae</taxon>
        <taxon>Methylobacterium</taxon>
    </lineage>
</organism>
<dbReference type="Pfam" id="PF13186">
    <property type="entry name" value="SPASM"/>
    <property type="match status" value="1"/>
</dbReference>
<dbReference type="KEGG" id="mphy:MCBMB27_05738"/>
<evidence type="ECO:0000313" key="8">
    <source>
        <dbReference type="EMBL" id="APT35029.1"/>
    </source>
</evidence>
<dbReference type="SMART" id="SM00729">
    <property type="entry name" value="Elp3"/>
    <property type="match status" value="1"/>
</dbReference>
<keyword evidence="6" id="KW-0411">Iron-sulfur</keyword>
<dbReference type="InterPro" id="IPR058240">
    <property type="entry name" value="rSAM_sf"/>
</dbReference>
<keyword evidence="5" id="KW-0408">Iron</keyword>
<dbReference type="AlphaFoldDB" id="A0AAE8HXT5"/>
<dbReference type="SFLD" id="SFLDG01067">
    <property type="entry name" value="SPASM/twitch_domain_containing"/>
    <property type="match status" value="1"/>
</dbReference>
<dbReference type="InterPro" id="IPR013785">
    <property type="entry name" value="Aldolase_TIM"/>
</dbReference>
<evidence type="ECO:0000313" key="9">
    <source>
        <dbReference type="EMBL" id="SFH67137.1"/>
    </source>
</evidence>
<dbReference type="GO" id="GO:0003824">
    <property type="term" value="F:catalytic activity"/>
    <property type="evidence" value="ECO:0007669"/>
    <property type="project" value="InterPro"/>
</dbReference>
<keyword evidence="2" id="KW-0004">4Fe-4S</keyword>
<dbReference type="CDD" id="cd21109">
    <property type="entry name" value="SPASM"/>
    <property type="match status" value="1"/>
</dbReference>
<dbReference type="EMBL" id="CP015368">
    <property type="protein sequence ID" value="APT35029.1"/>
    <property type="molecule type" value="Genomic_DNA"/>
</dbReference>
<dbReference type="InterPro" id="IPR006638">
    <property type="entry name" value="Elp3/MiaA/NifB-like_rSAM"/>
</dbReference>
<dbReference type="SFLD" id="SFLDG01387">
    <property type="entry name" value="BtrN-like_SPASM_domain_contain"/>
    <property type="match status" value="1"/>
</dbReference>
<dbReference type="InterPro" id="IPR023885">
    <property type="entry name" value="4Fe4S-binding_SPASM_dom"/>
</dbReference>
<reference evidence="9 11" key="2">
    <citation type="submission" date="2016-10" db="EMBL/GenBank/DDBJ databases">
        <authorList>
            <person name="Varghese N."/>
            <person name="Submissions S."/>
        </authorList>
    </citation>
    <scope>NUCLEOTIDE SEQUENCE [LARGE SCALE GENOMIC DNA]</scope>
    <source>
        <strain evidence="9 11">CBMB27</strain>
    </source>
</reference>
<proteinExistence type="predicted"/>
<comment type="cofactor">
    <cofactor evidence="1">
        <name>[4Fe-4S] cluster</name>
        <dbReference type="ChEBI" id="CHEBI:49883"/>
    </cofactor>
</comment>
<dbReference type="PANTHER" id="PTHR11228:SF7">
    <property type="entry name" value="PQQA PEPTIDE CYCLASE"/>
    <property type="match status" value="1"/>
</dbReference>
<protein>
    <submittedName>
        <fullName evidence="9">Radical SAM additional 4Fe4S-binding SPASM domain-containing protein</fullName>
    </submittedName>
</protein>
<keyword evidence="4" id="KW-0479">Metal-binding</keyword>
<dbReference type="InterPro" id="IPR034391">
    <property type="entry name" value="AdoMet-like_SPASM_containing"/>
</dbReference>
<dbReference type="GO" id="GO:0051536">
    <property type="term" value="F:iron-sulfur cluster binding"/>
    <property type="evidence" value="ECO:0007669"/>
    <property type="project" value="UniProtKB-KW"/>
</dbReference>
<dbReference type="PROSITE" id="PS51918">
    <property type="entry name" value="RADICAL_SAM"/>
    <property type="match status" value="1"/>
</dbReference>
<keyword evidence="10" id="KW-1185">Reference proteome</keyword>
<dbReference type="Proteomes" id="UP000185487">
    <property type="component" value="Plasmid CBMB27-p1"/>
</dbReference>
<evidence type="ECO:0000256" key="4">
    <source>
        <dbReference type="ARBA" id="ARBA00022723"/>
    </source>
</evidence>
<sequence>MTSTERPADELVPGLILTQLFRAEADFLSAVTVTLATWGRRPEGEVRLRLSREPHDLKPRLRSWTSVFGSRQRSYYHALKNQHREPLVDLTLAADEIADNMSVTLHLPKPVVRSGDLLNLTIEAVGSRPGAATTAWLSSGAERIGGHVALYCRQFDQLEYGLRASATYIPLMADTPVPTHLMWSPVTQCNLNCVHCISRDTRKTVQRLPETIRDQIRSWATAGHLKELACDYSGDILWADARHGGELDFLIGLDVPFVIDTNGTHLTPEASERLSRSKLDHLSISLDAATDETFRRVRKGAPPLADVIENVRSTVEARGRVGGTHRIAISYVLMRSNIDEFPDFLRLAQSVGVEIVYVRHLMAFTPEMETESLWHERERFNAVRSDWIALAKDLGINHFFLPEPFGAEEVGERRHCSIPWRGAGVLGNGDVLACCVPGLKMGNLHENTMEEIWNGPRYQELRWSVNSPNPPPSCRTCPFVRDINDPDSYLIHGAKARLAA</sequence>
<evidence type="ECO:0000313" key="10">
    <source>
        <dbReference type="Proteomes" id="UP000185487"/>
    </source>
</evidence>
<evidence type="ECO:0000256" key="3">
    <source>
        <dbReference type="ARBA" id="ARBA00022691"/>
    </source>
</evidence>
<name>A0AAE8HXT5_9HYPH</name>
<gene>
    <name evidence="8" type="ORF">MCBMB27_05738</name>
    <name evidence="9" type="ORF">SAMN05192567_1428</name>
</gene>
<feature type="domain" description="Radical SAM core" evidence="7">
    <location>
        <begin position="174"/>
        <end position="397"/>
    </location>
</feature>
<reference evidence="8 10" key="1">
    <citation type="submission" date="2016-04" db="EMBL/GenBank/DDBJ databases">
        <title>Complete genome sequencing and analysis of CBMB27, Methylobacterium phyllosphaerae isolated from leaf tissues of rice (Oryza sativa L.).</title>
        <authorList>
            <person name="Lee Y."/>
            <person name="Hwangbo K."/>
            <person name="Chung H."/>
            <person name="Yoo J."/>
            <person name="Kim K.Y."/>
            <person name="Sa T.M."/>
            <person name="Um Y."/>
            <person name="Madhaiyan M."/>
        </authorList>
    </citation>
    <scope>NUCLEOTIDE SEQUENCE [LARGE SCALE GENOMIC DNA]</scope>
    <source>
        <strain evidence="8 10">CBMB27</strain>
        <plasmid evidence="8 10">CBMB27-p1</plasmid>
    </source>
</reference>
<geneLocation type="plasmid" evidence="8 10">
    <name>CBMB27-p1</name>
</geneLocation>
<evidence type="ECO:0000256" key="2">
    <source>
        <dbReference type="ARBA" id="ARBA00022485"/>
    </source>
</evidence>
<dbReference type="Proteomes" id="UP000199140">
    <property type="component" value="Unassembled WGS sequence"/>
</dbReference>
<evidence type="ECO:0000256" key="6">
    <source>
        <dbReference type="ARBA" id="ARBA00023014"/>
    </source>
</evidence>
<keyword evidence="3" id="KW-0949">S-adenosyl-L-methionine</keyword>
<accession>A0AAE8HXT5</accession>
<dbReference type="SUPFAM" id="SSF102114">
    <property type="entry name" value="Radical SAM enzymes"/>
    <property type="match status" value="1"/>
</dbReference>
<dbReference type="PANTHER" id="PTHR11228">
    <property type="entry name" value="RADICAL SAM DOMAIN PROTEIN"/>
    <property type="match status" value="1"/>
</dbReference>
<dbReference type="SFLD" id="SFLDS00029">
    <property type="entry name" value="Radical_SAM"/>
    <property type="match status" value="1"/>
</dbReference>
<keyword evidence="8" id="KW-0614">Plasmid</keyword>
<dbReference type="EMBL" id="FOPK01000042">
    <property type="protein sequence ID" value="SFH67137.1"/>
    <property type="molecule type" value="Genomic_DNA"/>
</dbReference>
<dbReference type="InterPro" id="IPR007197">
    <property type="entry name" value="rSAM"/>
</dbReference>
<dbReference type="Gene3D" id="3.20.20.70">
    <property type="entry name" value="Aldolase class I"/>
    <property type="match status" value="1"/>
</dbReference>